<proteinExistence type="predicted"/>
<keyword evidence="1" id="KW-0808">Transferase</keyword>
<evidence type="ECO:0000313" key="2">
    <source>
        <dbReference type="Proteomes" id="UP000075225"/>
    </source>
</evidence>
<comment type="caution">
    <text evidence="1">The sequence shown here is derived from an EMBL/GenBank/DDBJ whole genome shotgun (WGS) entry which is preliminary data.</text>
</comment>
<accession>A0A151HMA3</accession>
<dbReference type="GO" id="GO:0016435">
    <property type="term" value="F:rRNA (guanine) methyltransferase activity"/>
    <property type="evidence" value="ECO:0007669"/>
    <property type="project" value="InterPro"/>
</dbReference>
<dbReference type="AlphaFoldDB" id="A0A151HMA3"/>
<gene>
    <name evidence="1" type="ORF">TGPRC2_260610A</name>
</gene>
<keyword evidence="1" id="KW-0489">Methyltransferase</keyword>
<organism evidence="1 2">
    <name type="scientific">Toxoplasma gondii TgCatPRC2</name>
    <dbReference type="NCBI Taxonomy" id="1130821"/>
    <lineage>
        <taxon>Eukaryota</taxon>
        <taxon>Sar</taxon>
        <taxon>Alveolata</taxon>
        <taxon>Apicomplexa</taxon>
        <taxon>Conoidasida</taxon>
        <taxon>Coccidia</taxon>
        <taxon>Eucoccidiorida</taxon>
        <taxon>Eimeriorina</taxon>
        <taxon>Sarcocystidae</taxon>
        <taxon>Toxoplasma</taxon>
    </lineage>
</organism>
<name>A0A151HMA3_TOXGO</name>
<sequence>MSRPEYEAPADVFYNALEAKKYARSSRMQAIQTQLTDRALELLLLPVAAE</sequence>
<evidence type="ECO:0000313" key="1">
    <source>
        <dbReference type="EMBL" id="KYK70454.1"/>
    </source>
</evidence>
<dbReference type="GO" id="GO:0070476">
    <property type="term" value="P:rRNA (guanine-N7)-methylation"/>
    <property type="evidence" value="ECO:0007669"/>
    <property type="project" value="InterPro"/>
</dbReference>
<dbReference type="VEuPathDB" id="ToxoDB:TGPRC2_260610A"/>
<dbReference type="EMBL" id="AHZP02000532">
    <property type="protein sequence ID" value="KYK70454.1"/>
    <property type="molecule type" value="Genomic_DNA"/>
</dbReference>
<dbReference type="GO" id="GO:0005730">
    <property type="term" value="C:nucleolus"/>
    <property type="evidence" value="ECO:0007669"/>
    <property type="project" value="TreeGrafter"/>
</dbReference>
<dbReference type="Gene3D" id="3.40.50.150">
    <property type="entry name" value="Vaccinia Virus protein VP39"/>
    <property type="match status" value="1"/>
</dbReference>
<dbReference type="PANTHER" id="PTHR12734:SF0">
    <property type="entry name" value="18S RRNA (GUANINE-N(7))-METHYLTRANSFERASE-RELATED"/>
    <property type="match status" value="1"/>
</dbReference>
<reference evidence="2" key="1">
    <citation type="submission" date="2016-03" db="EMBL/GenBank/DDBJ databases">
        <authorList>
            <person name="Sibley D."/>
            <person name="Venepally P."/>
            <person name="Karamycheva S."/>
            <person name="Hadjithomas M."/>
            <person name="Khan A."/>
            <person name="Brunk B."/>
            <person name="Roos D."/>
            <person name="Caler E."/>
            <person name="Lorenzi H."/>
        </authorList>
    </citation>
    <scope>NUCLEOTIDE SEQUENCE [LARGE SCALE GENOMIC DNA]</scope>
    <source>
        <strain evidence="2">TgCatPRC2</strain>
    </source>
</reference>
<dbReference type="InterPro" id="IPR039769">
    <property type="entry name" value="Bud23-like"/>
</dbReference>
<dbReference type="PANTHER" id="PTHR12734">
    <property type="entry name" value="METHYLTRANSFERASE-RELATED"/>
    <property type="match status" value="1"/>
</dbReference>
<dbReference type="Proteomes" id="UP000075225">
    <property type="component" value="Unassembled WGS sequence"/>
</dbReference>
<dbReference type="InterPro" id="IPR029063">
    <property type="entry name" value="SAM-dependent_MTases_sf"/>
</dbReference>
<protein>
    <submittedName>
        <fullName evidence="1">Methyltransferase</fullName>
    </submittedName>
</protein>
<feature type="non-terminal residue" evidence="1">
    <location>
        <position position="50"/>
    </location>
</feature>